<accession>A0A2T1NEX1</accession>
<reference evidence="2 3" key="1">
    <citation type="submission" date="2018-03" db="EMBL/GenBank/DDBJ databases">
        <title>Mesoflavibacter sp. HG37 and Mesoflavibacter sp. HG96 sp.nov., two marine bacteria isolated from seawater of Western Pacific Ocean.</title>
        <authorList>
            <person name="Cheng H."/>
            <person name="Wu Y.-H."/>
            <person name="Guo L.-L."/>
            <person name="Xu X.-W."/>
        </authorList>
    </citation>
    <scope>NUCLEOTIDE SEQUENCE [LARGE SCALE GENOMIC DNA]</scope>
    <source>
        <strain evidence="2 3">KCTC 42117</strain>
    </source>
</reference>
<evidence type="ECO:0000256" key="1">
    <source>
        <dbReference type="SAM" id="Phobius"/>
    </source>
</evidence>
<dbReference type="EMBL" id="PXOT01000022">
    <property type="protein sequence ID" value="PSG90994.1"/>
    <property type="molecule type" value="Genomic_DNA"/>
</dbReference>
<keyword evidence="1" id="KW-0472">Membrane</keyword>
<keyword evidence="1" id="KW-1133">Transmembrane helix</keyword>
<gene>
    <name evidence="2" type="ORF">C7H61_06985</name>
</gene>
<name>A0A2T1NEX1_9FLAO</name>
<evidence type="ECO:0000313" key="3">
    <source>
        <dbReference type="Proteomes" id="UP000238430"/>
    </source>
</evidence>
<dbReference type="RefSeq" id="WP_106678392.1">
    <property type="nucleotide sequence ID" value="NZ_JACHWV010000007.1"/>
</dbReference>
<keyword evidence="3" id="KW-1185">Reference proteome</keyword>
<feature type="transmembrane region" description="Helical" evidence="1">
    <location>
        <begin position="67"/>
        <end position="88"/>
    </location>
</feature>
<evidence type="ECO:0000313" key="2">
    <source>
        <dbReference type="EMBL" id="PSG90994.1"/>
    </source>
</evidence>
<dbReference type="NCBIfam" id="NF040945">
    <property type="entry name" value="CCC_membrane"/>
    <property type="match status" value="1"/>
</dbReference>
<dbReference type="OrthoDB" id="1099888at2"/>
<dbReference type="Proteomes" id="UP000238430">
    <property type="component" value="Unassembled WGS sequence"/>
</dbReference>
<protein>
    <recommendedName>
        <fullName evidence="4">Interferon-induced transmembrane protein</fullName>
    </recommendedName>
</protein>
<sequence length="113" mass="12729">MKKRLNPTLVYVLSIVGLLCCCFGGLGFILSGSGFLVANNSLKNAQLNPEDYEAGPKQYNQMKTAKTVALIITIINVIYLLVTIYRIYTVGWDEIQEQFRQTMEQYEAQQAAQ</sequence>
<feature type="transmembrane region" description="Helical" evidence="1">
    <location>
        <begin position="12"/>
        <end position="38"/>
    </location>
</feature>
<proteinExistence type="predicted"/>
<organism evidence="2 3">
    <name type="scientific">Mesoflavibacter zeaxanthinifaciens subsp. sabulilitoris</name>
    <dbReference type="NCBI Taxonomy" id="1520893"/>
    <lineage>
        <taxon>Bacteria</taxon>
        <taxon>Pseudomonadati</taxon>
        <taxon>Bacteroidota</taxon>
        <taxon>Flavobacteriia</taxon>
        <taxon>Flavobacteriales</taxon>
        <taxon>Flavobacteriaceae</taxon>
        <taxon>Mesoflavibacter</taxon>
    </lineage>
</organism>
<comment type="caution">
    <text evidence="2">The sequence shown here is derived from an EMBL/GenBank/DDBJ whole genome shotgun (WGS) entry which is preliminary data.</text>
</comment>
<dbReference type="AlphaFoldDB" id="A0A2T1NEX1"/>
<keyword evidence="1" id="KW-0812">Transmembrane</keyword>
<evidence type="ECO:0008006" key="4">
    <source>
        <dbReference type="Google" id="ProtNLM"/>
    </source>
</evidence>